<evidence type="ECO:0000313" key="1">
    <source>
        <dbReference type="EMBL" id="SHM50300.1"/>
    </source>
</evidence>
<protein>
    <recommendedName>
        <fullName evidence="3">Acetone carboxylase</fullName>
    </recommendedName>
</protein>
<dbReference type="STRING" id="134849.SAMN05443668_101743"/>
<organism evidence="1 2">
    <name type="scientific">Cryptosporangium aurantiacum</name>
    <dbReference type="NCBI Taxonomy" id="134849"/>
    <lineage>
        <taxon>Bacteria</taxon>
        <taxon>Bacillati</taxon>
        <taxon>Actinomycetota</taxon>
        <taxon>Actinomycetes</taxon>
        <taxon>Cryptosporangiales</taxon>
        <taxon>Cryptosporangiaceae</taxon>
        <taxon>Cryptosporangium</taxon>
    </lineage>
</organism>
<gene>
    <name evidence="1" type="ORF">SAMN05443668_101743</name>
</gene>
<name>A0A1M7JB28_9ACTN</name>
<proteinExistence type="predicted"/>
<dbReference type="EMBL" id="FRCS01000001">
    <property type="protein sequence ID" value="SHM50300.1"/>
    <property type="molecule type" value="Genomic_DNA"/>
</dbReference>
<dbReference type="AlphaFoldDB" id="A0A1M7JB28"/>
<evidence type="ECO:0008006" key="3">
    <source>
        <dbReference type="Google" id="ProtNLM"/>
    </source>
</evidence>
<evidence type="ECO:0000313" key="2">
    <source>
        <dbReference type="Proteomes" id="UP000184440"/>
    </source>
</evidence>
<dbReference type="Proteomes" id="UP000184440">
    <property type="component" value="Unassembled WGS sequence"/>
</dbReference>
<accession>A0A1M7JB28</accession>
<keyword evidence="2" id="KW-1185">Reference proteome</keyword>
<sequence length="67" mass="7668">MTSESTLAVCSAKGCRQSAEYLLRWRNPRLHTADRRKTWAACAEHREHLSTFLDVRGFLLAVEPADH</sequence>
<reference evidence="1 2" key="1">
    <citation type="submission" date="2016-11" db="EMBL/GenBank/DDBJ databases">
        <authorList>
            <person name="Jaros S."/>
            <person name="Januszkiewicz K."/>
            <person name="Wedrychowicz H."/>
        </authorList>
    </citation>
    <scope>NUCLEOTIDE SEQUENCE [LARGE SCALE GENOMIC DNA]</scope>
    <source>
        <strain evidence="1 2">DSM 46144</strain>
    </source>
</reference>
<dbReference type="RefSeq" id="WP_218617267.1">
    <property type="nucleotide sequence ID" value="NZ_FRCS01000001.1"/>
</dbReference>